<dbReference type="InterPro" id="IPR002931">
    <property type="entry name" value="Transglutaminase-like"/>
</dbReference>
<reference evidence="3" key="1">
    <citation type="submission" date="2023-07" db="EMBL/GenBank/DDBJ databases">
        <authorList>
            <person name="Stuckert A."/>
        </authorList>
    </citation>
    <scope>NUCLEOTIDE SEQUENCE</scope>
</reference>
<keyword evidence="4" id="KW-1185">Reference proteome</keyword>
<dbReference type="PANTHER" id="PTHR11590:SF44">
    <property type="entry name" value="PROTEIN 4.2"/>
    <property type="match status" value="1"/>
</dbReference>
<feature type="domain" description="Transglutaminase-like" evidence="2">
    <location>
        <begin position="262"/>
        <end position="355"/>
    </location>
</feature>
<dbReference type="Gene3D" id="3.90.260.10">
    <property type="entry name" value="Transglutaminase-like"/>
    <property type="match status" value="1"/>
</dbReference>
<name>A0ABN9LCE1_9NEOB</name>
<dbReference type="SMART" id="SM00460">
    <property type="entry name" value="TGc"/>
    <property type="match status" value="1"/>
</dbReference>
<dbReference type="InterPro" id="IPR014756">
    <property type="entry name" value="Ig_E-set"/>
</dbReference>
<dbReference type="PANTHER" id="PTHR11590">
    <property type="entry name" value="PROTEIN-GLUTAMINE GAMMA-GLUTAMYLTRANSFERASE"/>
    <property type="match status" value="1"/>
</dbReference>
<dbReference type="Pfam" id="PF01841">
    <property type="entry name" value="Transglut_core"/>
    <property type="match status" value="1"/>
</dbReference>
<comment type="caution">
    <text evidence="3">The sequence shown here is derived from an EMBL/GenBank/DDBJ whole genome shotgun (WGS) entry which is preliminary data.</text>
</comment>
<gene>
    <name evidence="3" type="ORF">RIMI_LOCUS6415312</name>
</gene>
<evidence type="ECO:0000256" key="1">
    <source>
        <dbReference type="ARBA" id="ARBA00005968"/>
    </source>
</evidence>
<protein>
    <recommendedName>
        <fullName evidence="2">Transglutaminase-like domain-containing protein</fullName>
    </recommendedName>
</protein>
<dbReference type="InterPro" id="IPR013783">
    <property type="entry name" value="Ig-like_fold"/>
</dbReference>
<dbReference type="Pfam" id="PF00927">
    <property type="entry name" value="Transglut_C"/>
    <property type="match status" value="4"/>
</dbReference>
<accession>A0ABN9LCE1</accession>
<dbReference type="Gene3D" id="2.60.40.10">
    <property type="entry name" value="Immunoglobulins"/>
    <property type="match status" value="4"/>
</dbReference>
<dbReference type="InterPro" id="IPR036238">
    <property type="entry name" value="Transglutaminase_C_sf"/>
</dbReference>
<dbReference type="InterPro" id="IPR008958">
    <property type="entry name" value="Transglutaminase_C"/>
</dbReference>
<evidence type="ECO:0000313" key="3">
    <source>
        <dbReference type="EMBL" id="CAJ0935711.1"/>
    </source>
</evidence>
<sequence>MKQDPNVRCDLQVFRNNSYHRTIALSKETCLFLRRGQKFTISLKFQDQTLSQEDLAKFTLITITGPNPSKLNGTKNKFKITSLGDRRTWSARVVDCVQGTWKVSITSPADAIIGYYSILLKFNNGIVEDIGEFMMLFNPWCEDDQVYLCNEAERQEFVLSEDGIIYLGTENSAQSHPWHFGQFEVGIPEICQKLLNMSPRYQQEPENHYLQRNNPVYIIREIGDMIGRWDEKDRVDFMCENRRLSYTLVSSVPILRVWFRGETQSAYGHHWVFAAVFCTVLRFLGIPTRVVTNYNSAYDTDRTLQKEIYYDKNGARVHRSRNDSVWHFHVWNECWVERRDLHKEYSGWQVLDATAQLKYNGELCCSGPAPVKAIKDGHVELSYDSKRIFSKIYTETKVLVRDAKGHFRKAYSKIRHVGDGISTKSVGTDAQDDITVNYKHPKGSKEEHEAVARAKQLMLQNQQDPDYNLMFISPVVVSITSKNDQLYGEDIGLSVTVCNVGGEEKDLELVLGAQSVHDYGITRTQFWSEKFHFHLSSGEERSVSGRINYSAYKKELLDNNLMRITALVKEPKRDDGCYALADQDVTICKPSMVIQMPKVAVQFQPITAMVALFNPLNETLNECVIGTLGKGLLHGEKTYRCKDVLPGDTIIYPLTFIPTQVGERRLYVQLQSDKLGVINGFQGLEVLSSDIQEWSSHHWEEFHKCAEDNSRHQAYDDTHLSLSIQTSDTVLFGQDIPITMRVSNHSQLKKKVCMFLYAQYLDDNGIGCPYFWKEQSELSLQAKEDNTMSAQIHPLDYAVSPSETNVVRLISLVKDMAEEAIQYCLVTVTVSITNPLEENLEDCFITVSGEGLIHKERAYRCETIDPNTNGRYTIYFSPSQSGARKLHVKFGCRQFRDVISSHVIDVLPANILSFKRG</sequence>
<dbReference type="Proteomes" id="UP001176940">
    <property type="component" value="Unassembled WGS sequence"/>
</dbReference>
<dbReference type="InterPro" id="IPR001102">
    <property type="entry name" value="Transglutaminase_N"/>
</dbReference>
<dbReference type="InterPro" id="IPR038765">
    <property type="entry name" value="Papain-like_cys_pep_sf"/>
</dbReference>
<dbReference type="Pfam" id="PF00868">
    <property type="entry name" value="Transglut_N"/>
    <property type="match status" value="1"/>
</dbReference>
<dbReference type="InterPro" id="IPR036985">
    <property type="entry name" value="Transglutaminase-like_sf"/>
</dbReference>
<dbReference type="EMBL" id="CAUEEQ010011527">
    <property type="protein sequence ID" value="CAJ0935711.1"/>
    <property type="molecule type" value="Genomic_DNA"/>
</dbReference>
<dbReference type="InterPro" id="IPR050779">
    <property type="entry name" value="Transglutaminase"/>
</dbReference>
<dbReference type="SUPFAM" id="SSF81296">
    <property type="entry name" value="E set domains"/>
    <property type="match status" value="1"/>
</dbReference>
<dbReference type="SUPFAM" id="SSF54001">
    <property type="entry name" value="Cysteine proteinases"/>
    <property type="match status" value="1"/>
</dbReference>
<evidence type="ECO:0000259" key="2">
    <source>
        <dbReference type="SMART" id="SM00460"/>
    </source>
</evidence>
<comment type="similarity">
    <text evidence="1">Belongs to the transglutaminase superfamily. Transglutaminase family.</text>
</comment>
<organism evidence="3 4">
    <name type="scientific">Ranitomeya imitator</name>
    <name type="common">mimic poison frog</name>
    <dbReference type="NCBI Taxonomy" id="111125"/>
    <lineage>
        <taxon>Eukaryota</taxon>
        <taxon>Metazoa</taxon>
        <taxon>Chordata</taxon>
        <taxon>Craniata</taxon>
        <taxon>Vertebrata</taxon>
        <taxon>Euteleostomi</taxon>
        <taxon>Amphibia</taxon>
        <taxon>Batrachia</taxon>
        <taxon>Anura</taxon>
        <taxon>Neobatrachia</taxon>
        <taxon>Hyloidea</taxon>
        <taxon>Dendrobatidae</taxon>
        <taxon>Dendrobatinae</taxon>
        <taxon>Ranitomeya</taxon>
    </lineage>
</organism>
<proteinExistence type="inferred from homology"/>
<dbReference type="SUPFAM" id="SSF49309">
    <property type="entry name" value="Transglutaminase, two C-terminal domains"/>
    <property type="match status" value="4"/>
</dbReference>
<evidence type="ECO:0000313" key="4">
    <source>
        <dbReference type="Proteomes" id="UP001176940"/>
    </source>
</evidence>